<dbReference type="Proteomes" id="UP001221757">
    <property type="component" value="Unassembled WGS sequence"/>
</dbReference>
<keyword evidence="2" id="KW-1185">Reference proteome</keyword>
<proteinExistence type="predicted"/>
<reference evidence="1" key="1">
    <citation type="submission" date="2023-03" db="EMBL/GenBank/DDBJ databases">
        <title>Massive genome expansion in bonnet fungi (Mycena s.s.) driven by repeated elements and novel gene families across ecological guilds.</title>
        <authorList>
            <consortium name="Lawrence Berkeley National Laboratory"/>
            <person name="Harder C.B."/>
            <person name="Miyauchi S."/>
            <person name="Viragh M."/>
            <person name="Kuo A."/>
            <person name="Thoen E."/>
            <person name="Andreopoulos B."/>
            <person name="Lu D."/>
            <person name="Skrede I."/>
            <person name="Drula E."/>
            <person name="Henrissat B."/>
            <person name="Morin E."/>
            <person name="Kohler A."/>
            <person name="Barry K."/>
            <person name="LaButti K."/>
            <person name="Morin E."/>
            <person name="Salamov A."/>
            <person name="Lipzen A."/>
            <person name="Mereny Z."/>
            <person name="Hegedus B."/>
            <person name="Baldrian P."/>
            <person name="Stursova M."/>
            <person name="Weitz H."/>
            <person name="Taylor A."/>
            <person name="Grigoriev I.V."/>
            <person name="Nagy L.G."/>
            <person name="Martin F."/>
            <person name="Kauserud H."/>
        </authorList>
    </citation>
    <scope>NUCLEOTIDE SEQUENCE</scope>
    <source>
        <strain evidence="1">CBHHK067</strain>
    </source>
</reference>
<name>A0AAD7DQ14_MYCRO</name>
<gene>
    <name evidence="1" type="ORF">B0H17DRAFT_929303</name>
</gene>
<protein>
    <recommendedName>
        <fullName evidence="3">Lipid droplet-associated perilipin protein</fullName>
    </recommendedName>
</protein>
<organism evidence="1 2">
    <name type="scientific">Mycena rosella</name>
    <name type="common">Pink bonnet</name>
    <name type="synonym">Agaricus rosellus</name>
    <dbReference type="NCBI Taxonomy" id="1033263"/>
    <lineage>
        <taxon>Eukaryota</taxon>
        <taxon>Fungi</taxon>
        <taxon>Dikarya</taxon>
        <taxon>Basidiomycota</taxon>
        <taxon>Agaricomycotina</taxon>
        <taxon>Agaricomycetes</taxon>
        <taxon>Agaricomycetidae</taxon>
        <taxon>Agaricales</taxon>
        <taxon>Marasmiineae</taxon>
        <taxon>Mycenaceae</taxon>
        <taxon>Mycena</taxon>
    </lineage>
</organism>
<evidence type="ECO:0000313" key="1">
    <source>
        <dbReference type="EMBL" id="KAJ7696442.1"/>
    </source>
</evidence>
<sequence>MPSSSSSSPSSTAPELTILTRVASIPIIAYSIQQLNSTLSNNPYTSFPYSTTQRLSSSAYKYSEPLQVRLAPLIKSADGYANAAVDAVQSKYPYPFEAKPEEVATYVRERRQSAVDYVAQGRLNANKTIDEKVRTPAITVACEIDQSFTPIVDYLESTAVTRLHTNSAPADTQYQYQRVYVLSKNVTGQLYDYSNQTLIVQRASQTADSITALASSANSRIHALSDSLLAELQRLQSSLVATGASVHHSTTAASHELGDTITALRTIVLTRDLPLNEKVARVGAEVQGRVRPLLDVLGARTPPVAETQSKGNGHTY</sequence>
<evidence type="ECO:0000313" key="2">
    <source>
        <dbReference type="Proteomes" id="UP001221757"/>
    </source>
</evidence>
<accession>A0AAD7DQ14</accession>
<dbReference type="EMBL" id="JARKIE010000034">
    <property type="protein sequence ID" value="KAJ7696442.1"/>
    <property type="molecule type" value="Genomic_DNA"/>
</dbReference>
<comment type="caution">
    <text evidence="1">The sequence shown here is derived from an EMBL/GenBank/DDBJ whole genome shotgun (WGS) entry which is preliminary data.</text>
</comment>
<dbReference type="AlphaFoldDB" id="A0AAD7DQ14"/>
<evidence type="ECO:0008006" key="3">
    <source>
        <dbReference type="Google" id="ProtNLM"/>
    </source>
</evidence>